<dbReference type="Proteomes" id="UP000479226">
    <property type="component" value="Unassembled WGS sequence"/>
</dbReference>
<keyword evidence="2" id="KW-0238">DNA-binding</keyword>
<gene>
    <name evidence="5" type="ORF">G6N77_04735</name>
</gene>
<dbReference type="CDD" id="cd07377">
    <property type="entry name" value="WHTH_GntR"/>
    <property type="match status" value="1"/>
</dbReference>
<keyword evidence="3" id="KW-0804">Transcription</keyword>
<accession>A0ABX0D812</accession>
<keyword evidence="6" id="KW-1185">Reference proteome</keyword>
<feature type="domain" description="HTH gntR-type" evidence="4">
    <location>
        <begin position="10"/>
        <end position="78"/>
    </location>
</feature>
<dbReference type="PROSITE" id="PS50949">
    <property type="entry name" value="HTH_GNTR"/>
    <property type="match status" value="1"/>
</dbReference>
<dbReference type="InterPro" id="IPR036390">
    <property type="entry name" value="WH_DNA-bd_sf"/>
</dbReference>
<name>A0ABX0D812_9MICC</name>
<evidence type="ECO:0000256" key="3">
    <source>
        <dbReference type="ARBA" id="ARBA00023163"/>
    </source>
</evidence>
<evidence type="ECO:0000313" key="6">
    <source>
        <dbReference type="Proteomes" id="UP000479226"/>
    </source>
</evidence>
<dbReference type="SMART" id="SM00345">
    <property type="entry name" value="HTH_GNTR"/>
    <property type="match status" value="1"/>
</dbReference>
<dbReference type="RefSeq" id="WP_165180870.1">
    <property type="nucleotide sequence ID" value="NZ_JAAKZI010000005.1"/>
</dbReference>
<dbReference type="InterPro" id="IPR000524">
    <property type="entry name" value="Tscrpt_reg_HTH_GntR"/>
</dbReference>
<dbReference type="EMBL" id="JAAKZI010000005">
    <property type="protein sequence ID" value="NGN82771.1"/>
    <property type="molecule type" value="Genomic_DNA"/>
</dbReference>
<dbReference type="SUPFAM" id="SSF46785">
    <property type="entry name" value="Winged helix' DNA-binding domain"/>
    <property type="match status" value="1"/>
</dbReference>
<protein>
    <submittedName>
        <fullName evidence="5">GntR family transcriptional regulator</fullName>
    </submittedName>
</protein>
<dbReference type="PANTHER" id="PTHR38445">
    <property type="entry name" value="HTH-TYPE TRANSCRIPTIONAL REPRESSOR YTRA"/>
    <property type="match status" value="1"/>
</dbReference>
<dbReference type="PANTHER" id="PTHR38445:SF9">
    <property type="entry name" value="HTH-TYPE TRANSCRIPTIONAL REPRESSOR YTRA"/>
    <property type="match status" value="1"/>
</dbReference>
<dbReference type="Pfam" id="PF00392">
    <property type="entry name" value="GntR"/>
    <property type="match status" value="1"/>
</dbReference>
<comment type="caution">
    <text evidence="5">The sequence shown here is derived from an EMBL/GenBank/DDBJ whole genome shotgun (WGS) entry which is preliminary data.</text>
</comment>
<dbReference type="Gene3D" id="1.10.10.10">
    <property type="entry name" value="Winged helix-like DNA-binding domain superfamily/Winged helix DNA-binding domain"/>
    <property type="match status" value="1"/>
</dbReference>
<sequence>MITLDEASPIPPFEQIREQIGDLIRAGELGPGQRLPSIRQLAGDLRVAAGTVARAYSELETAGLIQTSRATGARVRDGQGLAGDMRRAAMQFVATAQGNSLSLEDALGAIRSQWRQE</sequence>
<organism evidence="5 6">
    <name type="scientific">Arthrobacter silviterrae</name>
    <dbReference type="NCBI Taxonomy" id="2026658"/>
    <lineage>
        <taxon>Bacteria</taxon>
        <taxon>Bacillati</taxon>
        <taxon>Actinomycetota</taxon>
        <taxon>Actinomycetes</taxon>
        <taxon>Micrococcales</taxon>
        <taxon>Micrococcaceae</taxon>
        <taxon>Arthrobacter</taxon>
    </lineage>
</organism>
<proteinExistence type="predicted"/>
<evidence type="ECO:0000256" key="2">
    <source>
        <dbReference type="ARBA" id="ARBA00023125"/>
    </source>
</evidence>
<keyword evidence="1" id="KW-0805">Transcription regulation</keyword>
<dbReference type="InterPro" id="IPR036388">
    <property type="entry name" value="WH-like_DNA-bd_sf"/>
</dbReference>
<evidence type="ECO:0000256" key="1">
    <source>
        <dbReference type="ARBA" id="ARBA00023015"/>
    </source>
</evidence>
<evidence type="ECO:0000259" key="4">
    <source>
        <dbReference type="PROSITE" id="PS50949"/>
    </source>
</evidence>
<reference evidence="5 6" key="1">
    <citation type="submission" date="2020-02" db="EMBL/GenBank/DDBJ databases">
        <title>Genome sequence of the type strain DSM 27180 of Arthrobacter silviterrae.</title>
        <authorList>
            <person name="Gao J."/>
            <person name="Sun J."/>
        </authorList>
    </citation>
    <scope>NUCLEOTIDE SEQUENCE [LARGE SCALE GENOMIC DNA]</scope>
    <source>
        <strain evidence="5 6">DSM 27180</strain>
    </source>
</reference>
<evidence type="ECO:0000313" key="5">
    <source>
        <dbReference type="EMBL" id="NGN82771.1"/>
    </source>
</evidence>